<keyword evidence="2" id="KW-0732">Signal</keyword>
<dbReference type="Proteomes" id="UP000254437">
    <property type="component" value="Unassembled WGS sequence"/>
</dbReference>
<feature type="compositionally biased region" description="Basic and acidic residues" evidence="1">
    <location>
        <begin position="45"/>
        <end position="55"/>
    </location>
</feature>
<accession>A0A378TWL5</accession>
<evidence type="ECO:0000313" key="3">
    <source>
        <dbReference type="EMBL" id="STZ64312.1"/>
    </source>
</evidence>
<proteinExistence type="predicted"/>
<evidence type="ECO:0000256" key="1">
    <source>
        <dbReference type="SAM" id="MobiDB-lite"/>
    </source>
</evidence>
<feature type="region of interest" description="Disordered" evidence="1">
    <location>
        <begin position="35"/>
        <end position="132"/>
    </location>
</feature>
<sequence length="132" mass="13328">MKAKLFTAIISTSLLLSACGGDHAHPKAVDKLEEAEANAKANAPKAEEVKFDDHGQPTMGGAGGASGAVAPTTTDTATTDVAETTTATPETTETAKPASTETTETMAVAEAPVPTEAPTAEETTPADTETKQ</sequence>
<dbReference type="PROSITE" id="PS51257">
    <property type="entry name" value="PROKAR_LIPOPROTEIN"/>
    <property type="match status" value="1"/>
</dbReference>
<evidence type="ECO:0000313" key="4">
    <source>
        <dbReference type="Proteomes" id="UP000254437"/>
    </source>
</evidence>
<feature type="compositionally biased region" description="Low complexity" evidence="1">
    <location>
        <begin position="67"/>
        <end position="132"/>
    </location>
</feature>
<feature type="signal peptide" evidence="2">
    <location>
        <begin position="1"/>
        <end position="24"/>
    </location>
</feature>
<organism evidence="3 4">
    <name type="scientific">Moraxella lacunata</name>
    <dbReference type="NCBI Taxonomy" id="477"/>
    <lineage>
        <taxon>Bacteria</taxon>
        <taxon>Pseudomonadati</taxon>
        <taxon>Pseudomonadota</taxon>
        <taxon>Gammaproteobacteria</taxon>
        <taxon>Moraxellales</taxon>
        <taxon>Moraxellaceae</taxon>
        <taxon>Moraxella</taxon>
    </lineage>
</organism>
<evidence type="ECO:0008006" key="5">
    <source>
        <dbReference type="Google" id="ProtNLM"/>
    </source>
</evidence>
<feature type="chain" id="PRO_5016565117" description="Lipoprotein" evidence="2">
    <location>
        <begin position="25"/>
        <end position="132"/>
    </location>
</feature>
<gene>
    <name evidence="3" type="ORF">NCTC10359_02764</name>
</gene>
<dbReference type="AlphaFoldDB" id="A0A378TWL5"/>
<dbReference type="RefSeq" id="WP_115008528.1">
    <property type="nucleotide sequence ID" value="NZ_UGQU01000004.1"/>
</dbReference>
<reference evidence="3 4" key="1">
    <citation type="submission" date="2018-06" db="EMBL/GenBank/DDBJ databases">
        <authorList>
            <consortium name="Pathogen Informatics"/>
            <person name="Doyle S."/>
        </authorList>
    </citation>
    <scope>NUCLEOTIDE SEQUENCE [LARGE SCALE GENOMIC DNA]</scope>
    <source>
        <strain evidence="3 4">NCTC10359</strain>
    </source>
</reference>
<dbReference type="EMBL" id="UGQU01000004">
    <property type="protein sequence ID" value="STZ64312.1"/>
    <property type="molecule type" value="Genomic_DNA"/>
</dbReference>
<evidence type="ECO:0000256" key="2">
    <source>
        <dbReference type="SAM" id="SignalP"/>
    </source>
</evidence>
<name>A0A378TWL5_MORLA</name>
<protein>
    <recommendedName>
        <fullName evidence="5">Lipoprotein</fullName>
    </recommendedName>
</protein>